<name>A0A5D4MHH3_9BACI</name>
<dbReference type="RefSeq" id="WP_148952552.1">
    <property type="nucleotide sequence ID" value="NZ_VTEG01000001.1"/>
</dbReference>
<dbReference type="GO" id="GO:0019120">
    <property type="term" value="F:hydrolase activity, acting on acid halide bonds, in C-halide compounds"/>
    <property type="evidence" value="ECO:0007669"/>
    <property type="project" value="InterPro"/>
</dbReference>
<comment type="caution">
    <text evidence="3">The sequence shown here is derived from an EMBL/GenBank/DDBJ whole genome shotgun (WGS) entry which is preliminary data.</text>
</comment>
<dbReference type="InterPro" id="IPR006439">
    <property type="entry name" value="HAD-SF_hydro_IA"/>
</dbReference>
<proteinExistence type="inferred from homology"/>
<keyword evidence="2" id="KW-0378">Hydrolase</keyword>
<dbReference type="SFLD" id="SFLDG01135">
    <property type="entry name" value="C1.5.6:_HAD__Beta-PGM__Phospha"/>
    <property type="match status" value="1"/>
</dbReference>
<gene>
    <name evidence="3" type="ORF">FZC84_00490</name>
</gene>
<dbReference type="InterPro" id="IPR006328">
    <property type="entry name" value="2-HAD"/>
</dbReference>
<dbReference type="SFLD" id="SFLDF00045">
    <property type="entry name" value="2-haloacid_dehalogenase"/>
    <property type="match status" value="1"/>
</dbReference>
<evidence type="ECO:0000256" key="2">
    <source>
        <dbReference type="ARBA" id="ARBA00022801"/>
    </source>
</evidence>
<dbReference type="InterPro" id="IPR023214">
    <property type="entry name" value="HAD_sf"/>
</dbReference>
<dbReference type="InterPro" id="IPR023198">
    <property type="entry name" value="PGP-like_dom2"/>
</dbReference>
<dbReference type="Gene3D" id="1.10.150.240">
    <property type="entry name" value="Putative phosphatase, domain 2"/>
    <property type="match status" value="1"/>
</dbReference>
<dbReference type="NCBIfam" id="TIGR01549">
    <property type="entry name" value="HAD-SF-IA-v1"/>
    <property type="match status" value="1"/>
</dbReference>
<organism evidence="3 4">
    <name type="scientific">Rossellomorea vietnamensis</name>
    <dbReference type="NCBI Taxonomy" id="218284"/>
    <lineage>
        <taxon>Bacteria</taxon>
        <taxon>Bacillati</taxon>
        <taxon>Bacillota</taxon>
        <taxon>Bacilli</taxon>
        <taxon>Bacillales</taxon>
        <taxon>Bacillaceae</taxon>
        <taxon>Rossellomorea</taxon>
    </lineage>
</organism>
<evidence type="ECO:0000313" key="4">
    <source>
        <dbReference type="Proteomes" id="UP000325182"/>
    </source>
</evidence>
<dbReference type="NCBIfam" id="TIGR01428">
    <property type="entry name" value="HAD_type_II"/>
    <property type="match status" value="1"/>
</dbReference>
<dbReference type="PRINTS" id="PR00413">
    <property type="entry name" value="HADHALOGNASE"/>
</dbReference>
<dbReference type="SFLD" id="SFLDG01129">
    <property type="entry name" value="C1.5:_HAD__Beta-PGM__Phosphata"/>
    <property type="match status" value="1"/>
</dbReference>
<dbReference type="CDD" id="cd02588">
    <property type="entry name" value="HAD_L2-DEX"/>
    <property type="match status" value="1"/>
</dbReference>
<dbReference type="AlphaFoldDB" id="A0A5D4MHH3"/>
<dbReference type="Proteomes" id="UP000325182">
    <property type="component" value="Unassembled WGS sequence"/>
</dbReference>
<dbReference type="NCBIfam" id="TIGR01493">
    <property type="entry name" value="HAD-SF-IA-v2"/>
    <property type="match status" value="1"/>
</dbReference>
<dbReference type="EMBL" id="VTEG01000001">
    <property type="protein sequence ID" value="TYS01183.1"/>
    <property type="molecule type" value="Genomic_DNA"/>
</dbReference>
<evidence type="ECO:0000256" key="1">
    <source>
        <dbReference type="ARBA" id="ARBA00008106"/>
    </source>
</evidence>
<comment type="similarity">
    <text evidence="1">Belongs to the HAD-like hydrolase superfamily. S-2-haloalkanoic acid dehalogenase family.</text>
</comment>
<dbReference type="SUPFAM" id="SSF56784">
    <property type="entry name" value="HAD-like"/>
    <property type="match status" value="1"/>
</dbReference>
<dbReference type="Gene3D" id="3.40.50.1000">
    <property type="entry name" value="HAD superfamily/HAD-like"/>
    <property type="match status" value="1"/>
</dbReference>
<dbReference type="PANTHER" id="PTHR43316:SF3">
    <property type="entry name" value="HALOACID DEHALOGENASE, TYPE II (AFU_ORTHOLOGUE AFUA_2G07750)-RELATED"/>
    <property type="match status" value="1"/>
</dbReference>
<dbReference type="SFLD" id="SFLDS00003">
    <property type="entry name" value="Haloacid_Dehalogenase"/>
    <property type="match status" value="1"/>
</dbReference>
<sequence length="224" mass="25727">MKPEIKAFIFDVYGTLFDVHSVKEKCDDIFPGKGLSISQSWRNKQLNYFFLRQLMGRYENFEVVTREALRYAIAQNHEDWTAEIEDKLITAYSELALYQEVKKVLAELKNKKAIILSNGTNHMLQSVVKNAGINHFFHSILSIDDVKQYKPTAAAYNYALIQLGFQREEVLFMSSNGWDISGAKNFGFHTAWINRSNAPSEKLGLAPDSIYEDITGILEWKSQE</sequence>
<protein>
    <submittedName>
        <fullName evidence="3">Haloacid dehalogenase type II</fullName>
    </submittedName>
</protein>
<reference evidence="3 4" key="1">
    <citation type="submission" date="2019-08" db="EMBL/GenBank/DDBJ databases">
        <title>Bacillus genomes from the desert of Cuatro Cienegas, Coahuila.</title>
        <authorList>
            <person name="Olmedo-Alvarez G."/>
        </authorList>
    </citation>
    <scope>NUCLEOTIDE SEQUENCE [LARGE SCALE GENOMIC DNA]</scope>
    <source>
        <strain evidence="3 4">CH128b_4D</strain>
    </source>
</reference>
<dbReference type="NCBIfam" id="TIGR01509">
    <property type="entry name" value="HAD-SF-IA-v3"/>
    <property type="match status" value="1"/>
</dbReference>
<dbReference type="Pfam" id="PF00702">
    <property type="entry name" value="Hydrolase"/>
    <property type="match status" value="1"/>
</dbReference>
<accession>A0A5D4MHH3</accession>
<dbReference type="InterPro" id="IPR051540">
    <property type="entry name" value="S-2-haloacid_dehalogenase"/>
</dbReference>
<evidence type="ECO:0000313" key="3">
    <source>
        <dbReference type="EMBL" id="TYS01183.1"/>
    </source>
</evidence>
<dbReference type="PANTHER" id="PTHR43316">
    <property type="entry name" value="HYDROLASE, HALOACID DELAHOGENASE-RELATED"/>
    <property type="match status" value="1"/>
</dbReference>
<dbReference type="InterPro" id="IPR036412">
    <property type="entry name" value="HAD-like_sf"/>
</dbReference>